<evidence type="ECO:0000256" key="2">
    <source>
        <dbReference type="SAM" id="MobiDB-lite"/>
    </source>
</evidence>
<reference evidence="5" key="1">
    <citation type="submission" date="2022-11" db="UniProtKB">
        <authorList>
            <consortium name="WormBaseParasite"/>
        </authorList>
    </citation>
    <scope>IDENTIFICATION</scope>
</reference>
<protein>
    <submittedName>
        <fullName evidence="5">Integrase zinc-binding domain-containing protein</fullName>
    </submittedName>
</protein>
<organism evidence="4 5">
    <name type="scientific">Romanomermis culicivorax</name>
    <name type="common">Nematode worm</name>
    <dbReference type="NCBI Taxonomy" id="13658"/>
    <lineage>
        <taxon>Eukaryota</taxon>
        <taxon>Metazoa</taxon>
        <taxon>Ecdysozoa</taxon>
        <taxon>Nematoda</taxon>
        <taxon>Enoplea</taxon>
        <taxon>Dorylaimia</taxon>
        <taxon>Mermithida</taxon>
        <taxon>Mermithoidea</taxon>
        <taxon>Mermithidae</taxon>
        <taxon>Romanomermis</taxon>
    </lineage>
</organism>
<dbReference type="Pfam" id="PF17921">
    <property type="entry name" value="Integrase_H2C2"/>
    <property type="match status" value="1"/>
</dbReference>
<feature type="compositionally biased region" description="Basic and acidic residues" evidence="2">
    <location>
        <begin position="361"/>
        <end position="370"/>
    </location>
</feature>
<dbReference type="InterPro" id="IPR041588">
    <property type="entry name" value="Integrase_H2C2"/>
</dbReference>
<evidence type="ECO:0000256" key="1">
    <source>
        <dbReference type="SAM" id="Coils"/>
    </source>
</evidence>
<sequence>MWKQLSKLLIPPLDTMEKTAQPPLLATPTAQDKLDLMAAQMEKMMVVLDQMQNQIIAQQQKITDLETVGTSNVASSSHPLGPLPTEQGGYGLSNPHHTLPAENPCDADVSNDALNQQFRDNPPLPESVKLEILRRTTDPDATMDKHEGQIASLQDLVMFCDNLEKKLKIQDKLFEQRLQKHHRLTINEAKPPDQDTMESLENTISTLSATERNPRFFRHLTPTESMFFQKYYKTPPLEIKAKIGNWRGLALLDTGATTSIMGCDVYQHIAHIDPSNLPTSGYIMVANGQWDPTLGPPYTDHVILGTIWSRDKLRTPSPCVVSSDDASSTIWIEPAIINPLVERFPVIIINNSNEIMKVKKRVDQTDKDKPTTSSQNNTTDIVNVVETRAKSRQKLAPPPQNDLEVPETPDEEKIVDPSDLPNQDQWPFTQQQIANAQKVDPTLDQTPQKVENQPLQKIALHHFHGSNWFDHQGINKITFLVKKHFWWPGIGQDIQNWVKSWDICQKTVKDFRPPPQLCPIQLVAPFDIVASDIVNISNISEKMPYIIVFQDYLMKYVEAMLIPDTSDTSIVDIFVRLVVRDTETTIE</sequence>
<dbReference type="InterPro" id="IPR052160">
    <property type="entry name" value="Gypsy_RT_Integrase-like"/>
</dbReference>
<dbReference type="GO" id="GO:0004190">
    <property type="term" value="F:aspartic-type endopeptidase activity"/>
    <property type="evidence" value="ECO:0007669"/>
    <property type="project" value="InterPro"/>
</dbReference>
<feature type="compositionally biased region" description="Polar residues" evidence="2">
    <location>
        <begin position="371"/>
        <end position="381"/>
    </location>
</feature>
<dbReference type="AlphaFoldDB" id="A0A915HPL8"/>
<keyword evidence="4" id="KW-1185">Reference proteome</keyword>
<dbReference type="InterPro" id="IPR001969">
    <property type="entry name" value="Aspartic_peptidase_AS"/>
</dbReference>
<feature type="coiled-coil region" evidence="1">
    <location>
        <begin position="41"/>
        <end position="68"/>
    </location>
</feature>
<proteinExistence type="predicted"/>
<dbReference type="PROSITE" id="PS00141">
    <property type="entry name" value="ASP_PROTEASE"/>
    <property type="match status" value="1"/>
</dbReference>
<evidence type="ECO:0000313" key="5">
    <source>
        <dbReference type="WBParaSite" id="nRc.2.0.1.t03446-RA"/>
    </source>
</evidence>
<dbReference type="GO" id="GO:0006508">
    <property type="term" value="P:proteolysis"/>
    <property type="evidence" value="ECO:0007669"/>
    <property type="project" value="InterPro"/>
</dbReference>
<evidence type="ECO:0000259" key="3">
    <source>
        <dbReference type="Pfam" id="PF17921"/>
    </source>
</evidence>
<dbReference type="Gene3D" id="1.10.340.70">
    <property type="match status" value="1"/>
</dbReference>
<accession>A0A915HPL8</accession>
<dbReference type="Proteomes" id="UP000887565">
    <property type="component" value="Unplaced"/>
</dbReference>
<name>A0A915HPL8_ROMCU</name>
<keyword evidence="1" id="KW-0175">Coiled coil</keyword>
<dbReference type="WBParaSite" id="nRc.2.0.1.t03446-RA">
    <property type="protein sequence ID" value="nRc.2.0.1.t03446-RA"/>
    <property type="gene ID" value="nRc.2.0.1.g03446"/>
</dbReference>
<dbReference type="PANTHER" id="PTHR47266">
    <property type="entry name" value="ENDONUCLEASE-RELATED"/>
    <property type="match status" value="1"/>
</dbReference>
<feature type="region of interest" description="Disordered" evidence="2">
    <location>
        <begin position="360"/>
        <end position="421"/>
    </location>
</feature>
<feature type="domain" description="Integrase zinc-binding" evidence="3">
    <location>
        <begin position="453"/>
        <end position="507"/>
    </location>
</feature>
<evidence type="ECO:0000313" key="4">
    <source>
        <dbReference type="Proteomes" id="UP000887565"/>
    </source>
</evidence>